<sequence>MKKMADAVFEGGGIKAVAFAGALKIMEDRGFTWRNLAGTSAGAIIASLVSVGYTAKEIQSLIQNIDYNDVVKKRGITVPVITPAINLIVNKGINKSDYIEEFIDKLLYEKMKNKLKEKRKVKFKDLIIPGENDILINNPKYKRKYKLHIIAVDVTRERMLILPEDIRYYGMNPDELDVSLAVRMSISIPIYFKPVVIKNILDGEKYFIVDGGLLSNYPVWIFDVNGEPQWPTIGFKLTDTEEKCKKNKMNTMVGFSKALIETMLKSEIDMNVIQMNNLRTIEIDTLGVKTTDFKMSKEKMMELYVSGENCAEKFLNDWEENYSVYLNLRKAYSKSI</sequence>
<feature type="domain" description="PNPLA" evidence="3">
    <location>
        <begin position="7"/>
        <end position="223"/>
    </location>
</feature>
<reference evidence="4 5" key="1">
    <citation type="submission" date="2020-04" db="EMBL/GenBank/DDBJ databases">
        <title>Genomic insights into acetone-butanol-ethanol (ABE) fermentation by sequencing solventogenic clostridia strains.</title>
        <authorList>
            <person name="Brown S."/>
        </authorList>
    </citation>
    <scope>NUCLEOTIDE SEQUENCE [LARGE SCALE GENOMIC DNA]</scope>
    <source>
        <strain evidence="4 5">DJ011</strain>
    </source>
</reference>
<feature type="short sequence motif" description="DGA/G" evidence="2">
    <location>
        <begin position="210"/>
        <end position="212"/>
    </location>
</feature>
<dbReference type="InterPro" id="IPR052580">
    <property type="entry name" value="Lipid_Hydrolase"/>
</dbReference>
<dbReference type="GO" id="GO:0016042">
    <property type="term" value="P:lipid catabolic process"/>
    <property type="evidence" value="ECO:0007669"/>
    <property type="project" value="UniProtKB-UniRule"/>
</dbReference>
<proteinExistence type="predicted"/>
<dbReference type="GO" id="GO:0016787">
    <property type="term" value="F:hydrolase activity"/>
    <property type="evidence" value="ECO:0007669"/>
    <property type="project" value="UniProtKB-UniRule"/>
</dbReference>
<feature type="active site" description="Proton acceptor" evidence="2">
    <location>
        <position position="210"/>
    </location>
</feature>
<evidence type="ECO:0000259" key="3">
    <source>
        <dbReference type="PROSITE" id="PS51635"/>
    </source>
</evidence>
<feature type="short sequence motif" description="GXSXG" evidence="2">
    <location>
        <begin position="38"/>
        <end position="42"/>
    </location>
</feature>
<organism evidence="4 5">
    <name type="scientific">Clostridium tetanomorphum</name>
    <dbReference type="NCBI Taxonomy" id="1553"/>
    <lineage>
        <taxon>Bacteria</taxon>
        <taxon>Bacillati</taxon>
        <taxon>Bacillota</taxon>
        <taxon>Clostridia</taxon>
        <taxon>Eubacteriales</taxon>
        <taxon>Clostridiaceae</taxon>
        <taxon>Clostridium</taxon>
    </lineage>
</organism>
<dbReference type="Pfam" id="PF01734">
    <property type="entry name" value="Patatin"/>
    <property type="match status" value="1"/>
</dbReference>
<dbReference type="CDD" id="cd07207">
    <property type="entry name" value="Pat_ExoU_VipD_like"/>
    <property type="match status" value="1"/>
</dbReference>
<keyword evidence="2" id="KW-0378">Hydrolase</keyword>
<accession>A0A923E8H8</accession>
<evidence type="ECO:0000313" key="5">
    <source>
        <dbReference type="Proteomes" id="UP000563151"/>
    </source>
</evidence>
<dbReference type="PANTHER" id="PTHR46394">
    <property type="entry name" value="ANNEXIN"/>
    <property type="match status" value="1"/>
</dbReference>
<dbReference type="InterPro" id="IPR002641">
    <property type="entry name" value="PNPLA_dom"/>
</dbReference>
<comment type="caution">
    <text evidence="2">Lacks conserved residue(s) required for the propagation of feature annotation.</text>
</comment>
<dbReference type="Gene3D" id="3.40.1090.10">
    <property type="entry name" value="Cytosolic phospholipase A2 catalytic domain"/>
    <property type="match status" value="1"/>
</dbReference>
<dbReference type="Proteomes" id="UP000563151">
    <property type="component" value="Unassembled WGS sequence"/>
</dbReference>
<dbReference type="PANTHER" id="PTHR46394:SF1">
    <property type="entry name" value="PNPLA DOMAIN-CONTAINING PROTEIN"/>
    <property type="match status" value="1"/>
</dbReference>
<keyword evidence="5" id="KW-1185">Reference proteome</keyword>
<feature type="active site" description="Nucleophile" evidence="2">
    <location>
        <position position="40"/>
    </location>
</feature>
<name>A0A923E8H8_CLOTT</name>
<protein>
    <submittedName>
        <fullName evidence="4">Patatin-like phospholipase family protein</fullName>
    </submittedName>
</protein>
<dbReference type="PROSITE" id="PS51635">
    <property type="entry name" value="PNPLA"/>
    <property type="match status" value="1"/>
</dbReference>
<dbReference type="InterPro" id="IPR016035">
    <property type="entry name" value="Acyl_Trfase/lysoPLipase"/>
</dbReference>
<comment type="caution">
    <text evidence="4">The sequence shown here is derived from an EMBL/GenBank/DDBJ whole genome shotgun (WGS) entry which is preliminary data.</text>
</comment>
<evidence type="ECO:0000256" key="2">
    <source>
        <dbReference type="PROSITE-ProRule" id="PRU01161"/>
    </source>
</evidence>
<dbReference type="SUPFAM" id="SSF52151">
    <property type="entry name" value="FabD/lysophospholipase-like"/>
    <property type="match status" value="1"/>
</dbReference>
<evidence type="ECO:0000256" key="1">
    <source>
        <dbReference type="ARBA" id="ARBA00023098"/>
    </source>
</evidence>
<gene>
    <name evidence="4" type="ORF">HGG79_04405</name>
</gene>
<keyword evidence="2" id="KW-0442">Lipid degradation</keyword>
<dbReference type="EMBL" id="JAAZWO010000004">
    <property type="protein sequence ID" value="MBC2397024.1"/>
    <property type="molecule type" value="Genomic_DNA"/>
</dbReference>
<dbReference type="RefSeq" id="WP_173680518.1">
    <property type="nucleotide sequence ID" value="NZ_JAAZWO010000004.1"/>
</dbReference>
<dbReference type="AlphaFoldDB" id="A0A923E8H8"/>
<evidence type="ECO:0000313" key="4">
    <source>
        <dbReference type="EMBL" id="MBC2397024.1"/>
    </source>
</evidence>
<keyword evidence="1 2" id="KW-0443">Lipid metabolism</keyword>